<keyword evidence="3" id="KW-1185">Reference proteome</keyword>
<feature type="chain" id="PRO_5046203707" evidence="1">
    <location>
        <begin position="30"/>
        <end position="89"/>
    </location>
</feature>
<evidence type="ECO:0000256" key="1">
    <source>
        <dbReference type="SAM" id="SignalP"/>
    </source>
</evidence>
<reference evidence="3" key="1">
    <citation type="journal article" date="2019" name="Int. J. Syst. Evol. Microbiol.">
        <title>The Global Catalogue of Microorganisms (GCM) 10K type strain sequencing project: providing services to taxonomists for standard genome sequencing and annotation.</title>
        <authorList>
            <consortium name="The Broad Institute Genomics Platform"/>
            <consortium name="The Broad Institute Genome Sequencing Center for Infectious Disease"/>
            <person name="Wu L."/>
            <person name="Ma J."/>
        </authorList>
    </citation>
    <scope>NUCLEOTIDE SEQUENCE [LARGE SCALE GENOMIC DNA]</scope>
    <source>
        <strain evidence="3">CGMCC 1.13681</strain>
    </source>
</reference>
<comment type="caution">
    <text evidence="2">The sequence shown here is derived from an EMBL/GenBank/DDBJ whole genome shotgun (WGS) entry which is preliminary data.</text>
</comment>
<proteinExistence type="predicted"/>
<sequence length="89" mass="9145">MSVSRFTRMVMAVAGAAAMIAVSAQPSVAAESGEVGTLSNVTVYQGSDIGTSGEYVMVICEGRYPTSSDIFLSEGACNSSGTFHELGQI</sequence>
<feature type="signal peptide" evidence="1">
    <location>
        <begin position="1"/>
        <end position="29"/>
    </location>
</feature>
<protein>
    <submittedName>
        <fullName evidence="2">Uncharacterized protein</fullName>
    </submittedName>
</protein>
<dbReference type="RefSeq" id="WP_386415609.1">
    <property type="nucleotide sequence ID" value="NZ_JBHSZO010000023.1"/>
</dbReference>
<keyword evidence="1" id="KW-0732">Signal</keyword>
<name>A0ABW2GG10_9ACTN</name>
<evidence type="ECO:0000313" key="3">
    <source>
        <dbReference type="Proteomes" id="UP001596413"/>
    </source>
</evidence>
<accession>A0ABW2GG10</accession>
<evidence type="ECO:0000313" key="2">
    <source>
        <dbReference type="EMBL" id="MFC7219658.1"/>
    </source>
</evidence>
<gene>
    <name evidence="2" type="ORF">ACFQLX_16015</name>
</gene>
<dbReference type="Proteomes" id="UP001596413">
    <property type="component" value="Unassembled WGS sequence"/>
</dbReference>
<organism evidence="2 3">
    <name type="scientific">Streptomyces polyrhachis</name>
    <dbReference type="NCBI Taxonomy" id="1282885"/>
    <lineage>
        <taxon>Bacteria</taxon>
        <taxon>Bacillati</taxon>
        <taxon>Actinomycetota</taxon>
        <taxon>Actinomycetes</taxon>
        <taxon>Kitasatosporales</taxon>
        <taxon>Streptomycetaceae</taxon>
        <taxon>Streptomyces</taxon>
    </lineage>
</organism>
<dbReference type="EMBL" id="JBHSZO010000023">
    <property type="protein sequence ID" value="MFC7219658.1"/>
    <property type="molecule type" value="Genomic_DNA"/>
</dbReference>